<evidence type="ECO:0000313" key="2">
    <source>
        <dbReference type="EMBL" id="CCC69642.1"/>
    </source>
</evidence>
<evidence type="ECO:0000256" key="1">
    <source>
        <dbReference type="SAM" id="Coils"/>
    </source>
</evidence>
<gene>
    <name evidence="2" type="primary">NCAS0D00610</name>
    <name evidence="2" type="ordered locus">NCAS_0D00610</name>
</gene>
<dbReference type="GO" id="GO:0042407">
    <property type="term" value="P:cristae formation"/>
    <property type="evidence" value="ECO:0007669"/>
    <property type="project" value="EnsemblFungi"/>
</dbReference>
<evidence type="ECO:0008006" key="4">
    <source>
        <dbReference type="Google" id="ProtNLM"/>
    </source>
</evidence>
<dbReference type="FunCoup" id="G0VEU7">
    <property type="interactions" value="70"/>
</dbReference>
<keyword evidence="1" id="KW-0175">Coiled coil</keyword>
<organism evidence="2 3">
    <name type="scientific">Naumovozyma castellii</name>
    <name type="common">Yeast</name>
    <name type="synonym">Saccharomyces castellii</name>
    <dbReference type="NCBI Taxonomy" id="27288"/>
    <lineage>
        <taxon>Eukaryota</taxon>
        <taxon>Fungi</taxon>
        <taxon>Dikarya</taxon>
        <taxon>Ascomycota</taxon>
        <taxon>Saccharomycotina</taxon>
        <taxon>Saccharomycetes</taxon>
        <taxon>Saccharomycetales</taxon>
        <taxon>Saccharomycetaceae</taxon>
        <taxon>Naumovozyma</taxon>
    </lineage>
</organism>
<dbReference type="InParanoid" id="G0VEU7"/>
<reference evidence="2 3" key="1">
    <citation type="journal article" date="2011" name="Proc. Natl. Acad. Sci. U.S.A.">
        <title>Evolutionary erosion of yeast sex chromosomes by mating-type switching accidents.</title>
        <authorList>
            <person name="Gordon J.L."/>
            <person name="Armisen D."/>
            <person name="Proux-Wera E."/>
            <person name="Oheigeartaigh S.S."/>
            <person name="Byrne K.P."/>
            <person name="Wolfe K.H."/>
        </authorList>
    </citation>
    <scope>NUCLEOTIDE SEQUENCE [LARGE SCALE GENOMIC DNA]</scope>
    <source>
        <strain evidence="3">ATCC 76901 / BCRC 22586 / CBS 4309 / NBRC 1992 / NRRL Y-12630</strain>
    </source>
</reference>
<accession>G0VEU7</accession>
<evidence type="ECO:0000313" key="3">
    <source>
        <dbReference type="Proteomes" id="UP000001640"/>
    </source>
</evidence>
<dbReference type="eggNOG" id="ENOG502SDJV">
    <property type="taxonomic scope" value="Eukaryota"/>
</dbReference>
<keyword evidence="3" id="KW-1185">Reference proteome</keyword>
<dbReference type="GeneID" id="96903251"/>
<dbReference type="GO" id="GO:0061617">
    <property type="term" value="C:MICOS complex"/>
    <property type="evidence" value="ECO:0007669"/>
    <property type="project" value="EnsemblFungi"/>
</dbReference>
<protein>
    <recommendedName>
        <fullName evidence="4">MICOS complex subunit MIC19</fullName>
    </recommendedName>
</protein>
<reference key="2">
    <citation type="submission" date="2011-08" db="EMBL/GenBank/DDBJ databases">
        <title>Genome sequence of Naumovozyma castellii.</title>
        <authorList>
            <person name="Gordon J.L."/>
            <person name="Armisen D."/>
            <person name="Proux-Wera E."/>
            <person name="OhEigeartaigh S.S."/>
            <person name="Byrne K.P."/>
            <person name="Wolfe K.H."/>
        </authorList>
    </citation>
    <scope>NUCLEOTIDE SEQUENCE</scope>
    <source>
        <strain>Type strain:CBS 4309</strain>
    </source>
</reference>
<dbReference type="EMBL" id="HE576755">
    <property type="protein sequence ID" value="CCC69642.1"/>
    <property type="molecule type" value="Genomic_DNA"/>
</dbReference>
<dbReference type="HOGENOM" id="CLU_093897_3_0_1"/>
<dbReference type="OrthoDB" id="5544375at2759"/>
<dbReference type="RefSeq" id="XP_003676006.1">
    <property type="nucleotide sequence ID" value="XM_003675958.1"/>
</dbReference>
<name>G0VEU7_NAUCA</name>
<proteinExistence type="predicted"/>
<dbReference type="Proteomes" id="UP000001640">
    <property type="component" value="Chromosome 4"/>
</dbReference>
<dbReference type="KEGG" id="ncs:NCAS_0D00610"/>
<dbReference type="Pfam" id="PF07956">
    <property type="entry name" value="DUF1690"/>
    <property type="match status" value="1"/>
</dbReference>
<dbReference type="InterPro" id="IPR012471">
    <property type="entry name" value="DUF1690"/>
</dbReference>
<dbReference type="AlphaFoldDB" id="G0VEU7"/>
<dbReference type="STRING" id="1064592.G0VEU7"/>
<sequence length="154" mass="17938">MGAASSKQQSDTLVLKPNVDLNLSETVLTQLDRNIDTDSIRHKKAEKYIEDKVSERLVELENETLKKFEDELEASLLTEQPNDTFTSSELAEKVKQLEQRLNRFKELEDKRKNKYDSEDGIRSQLKECLLKNKGKPLNCYEEMKQFNKLVQNQS</sequence>
<dbReference type="OMA" id="TDFTRQQ"/>
<feature type="coiled-coil region" evidence="1">
    <location>
        <begin position="87"/>
        <end position="114"/>
    </location>
</feature>
<dbReference type="GO" id="GO:0044284">
    <property type="term" value="C:mitochondrial crista junction"/>
    <property type="evidence" value="ECO:0007669"/>
    <property type="project" value="EnsemblFungi"/>
</dbReference>